<dbReference type="AlphaFoldDB" id="A0A0L1JP66"/>
<evidence type="ECO:0000256" key="1">
    <source>
        <dbReference type="ARBA" id="ARBA00006817"/>
    </source>
</evidence>
<dbReference type="RefSeq" id="WP_050530685.1">
    <property type="nucleotide sequence ID" value="NZ_AQQZ01000004.1"/>
</dbReference>
<accession>A0A0L1JP66</accession>
<organism evidence="3 4">
    <name type="scientific">Pseudaestuariivita atlantica</name>
    <dbReference type="NCBI Taxonomy" id="1317121"/>
    <lineage>
        <taxon>Bacteria</taxon>
        <taxon>Pseudomonadati</taxon>
        <taxon>Pseudomonadota</taxon>
        <taxon>Alphaproteobacteria</taxon>
        <taxon>Rhodobacterales</taxon>
        <taxon>Paracoccaceae</taxon>
        <taxon>Pseudaestuariivita</taxon>
    </lineage>
</organism>
<proteinExistence type="inferred from homology"/>
<dbReference type="Gene3D" id="3.30.530.20">
    <property type="match status" value="1"/>
</dbReference>
<dbReference type="Proteomes" id="UP000036938">
    <property type="component" value="Unassembled WGS sequence"/>
</dbReference>
<sequence>MKDTDRDLVLRRNIAASPAQIWKAWTTPRYLRQWFTPAPVKTVEAVIDPVPGGRFYTVMEMPDGTRQASEGCILLAEPHSRLVFTDGLTEGFRPTDGAFMTASIVLRPARGGTLYSAHVLHKSTKDRDAHDAMGFEEGWGKALSQLEALAQTIRN</sequence>
<comment type="caution">
    <text evidence="3">The sequence shown here is derived from an EMBL/GenBank/DDBJ whole genome shotgun (WGS) entry which is preliminary data.</text>
</comment>
<dbReference type="InterPro" id="IPR023393">
    <property type="entry name" value="START-like_dom_sf"/>
</dbReference>
<keyword evidence="4" id="KW-1185">Reference proteome</keyword>
<evidence type="ECO:0000313" key="3">
    <source>
        <dbReference type="EMBL" id="KNG93502.1"/>
    </source>
</evidence>
<feature type="domain" description="Activator of Hsp90 ATPase homologue 1/2-like C-terminal" evidence="2">
    <location>
        <begin position="16"/>
        <end position="150"/>
    </location>
</feature>
<evidence type="ECO:0000313" key="4">
    <source>
        <dbReference type="Proteomes" id="UP000036938"/>
    </source>
</evidence>
<evidence type="ECO:0000259" key="2">
    <source>
        <dbReference type="Pfam" id="PF08327"/>
    </source>
</evidence>
<protein>
    <submittedName>
        <fullName evidence="3">Polyketide cyclase</fullName>
    </submittedName>
</protein>
<dbReference type="STRING" id="1317121.ATO11_09770"/>
<name>A0A0L1JP66_9RHOB</name>
<dbReference type="OrthoDB" id="9805228at2"/>
<reference evidence="3 4" key="1">
    <citation type="journal article" date="2015" name="Int. J. Syst. Evol. Microbiol.">
        <title>Aestuariivita atlantica sp. nov., isolated from deep sea sediment of the Atlantic Ocean.</title>
        <authorList>
            <person name="Li G."/>
            <person name="Lai Q."/>
            <person name="Du Y."/>
            <person name="Liu X."/>
            <person name="Sun F."/>
            <person name="Shao Z."/>
        </authorList>
    </citation>
    <scope>NUCLEOTIDE SEQUENCE [LARGE SCALE GENOMIC DNA]</scope>
    <source>
        <strain evidence="3 4">22II-S11-z3</strain>
    </source>
</reference>
<dbReference type="SUPFAM" id="SSF55961">
    <property type="entry name" value="Bet v1-like"/>
    <property type="match status" value="1"/>
</dbReference>
<dbReference type="EMBL" id="AQQZ01000004">
    <property type="protein sequence ID" value="KNG93502.1"/>
    <property type="molecule type" value="Genomic_DNA"/>
</dbReference>
<comment type="similarity">
    <text evidence="1">Belongs to the AHA1 family.</text>
</comment>
<dbReference type="InterPro" id="IPR013538">
    <property type="entry name" value="ASHA1/2-like_C"/>
</dbReference>
<gene>
    <name evidence="3" type="ORF">ATO11_09770</name>
</gene>
<dbReference type="CDD" id="cd08896">
    <property type="entry name" value="SRPBCC_CalC_Aha1-like_3"/>
    <property type="match status" value="1"/>
</dbReference>
<dbReference type="Pfam" id="PF08327">
    <property type="entry name" value="AHSA1"/>
    <property type="match status" value="1"/>
</dbReference>